<dbReference type="InterPro" id="IPR002104">
    <property type="entry name" value="Integrase_catalytic"/>
</dbReference>
<gene>
    <name evidence="4" type="ORF">FNH08_47285</name>
</gene>
<dbReference type="EMBL" id="VJZC01000819">
    <property type="protein sequence ID" value="MPY64493.1"/>
    <property type="molecule type" value="Genomic_DNA"/>
</dbReference>
<feature type="region of interest" description="Disordered" evidence="2">
    <location>
        <begin position="451"/>
        <end position="482"/>
    </location>
</feature>
<dbReference type="PROSITE" id="PS51898">
    <property type="entry name" value="TYR_RECOMBINASE"/>
    <property type="match status" value="1"/>
</dbReference>
<dbReference type="Gene3D" id="1.10.443.10">
    <property type="entry name" value="Intergrase catalytic core"/>
    <property type="match status" value="1"/>
</dbReference>
<dbReference type="GO" id="GO:0015074">
    <property type="term" value="P:DNA integration"/>
    <property type="evidence" value="ECO:0007669"/>
    <property type="project" value="InterPro"/>
</dbReference>
<reference evidence="4 5" key="1">
    <citation type="submission" date="2019-07" db="EMBL/GenBank/DDBJ databases">
        <title>New species of Amycolatopsis and Streptomyces.</title>
        <authorList>
            <person name="Duangmal K."/>
            <person name="Teo W.F.A."/>
            <person name="Lipun K."/>
        </authorList>
    </citation>
    <scope>NUCLEOTIDE SEQUENCE [LARGE SCALE GENOMIC DNA]</scope>
    <source>
        <strain evidence="4 5">NBRC 106415</strain>
    </source>
</reference>
<dbReference type="PANTHER" id="PTHR30349:SF64">
    <property type="entry name" value="PROPHAGE INTEGRASE INTD-RELATED"/>
    <property type="match status" value="1"/>
</dbReference>
<feature type="region of interest" description="Disordered" evidence="2">
    <location>
        <begin position="303"/>
        <end position="326"/>
    </location>
</feature>
<proteinExistence type="predicted"/>
<dbReference type="InterPro" id="IPR011010">
    <property type="entry name" value="DNA_brk_join_enz"/>
</dbReference>
<feature type="compositionally biased region" description="Polar residues" evidence="2">
    <location>
        <begin position="467"/>
        <end position="482"/>
    </location>
</feature>
<sequence length="482" mass="54430">MTEWSYTVKIWAIRKRDYRKPYQLRWKVGTRPHSESFLTLGLAESRRAQLITAAREGEPFDVDSGLPKSLVVKDRDIPWYEHARNYIEMKWDDSPASTRRTLAEAMATVTPTFVKDTKGMPDARVARTALYGWAFNKNRWEEEPPADVAKVLDWFKRKSLPTSALSDLVLVRSSLRAISKKLDGETAAPGTISRKRAIFYNSLEYAVEAELLADNPLTRIKWKAPEQVVEEVDPACVPNPEQAAELLTSVRDQSPRGRRLVAFFACIYYAAARPAEVIGLRHKDCDLPRRGWGMLRLRETRPRAGTAWTNSGEAHDRRGLKHRPRKAVRHVPIPPELVALLRWHVTAYGTAPDGRLFQTMRGGVVQDTGYGEVWAEARTRALTPSEFESTLAKRPYDLRHAAVSTWLSSGVEPQLVAERAGHSVAVLFRVYAKFLKDGDEAANAKISARLGQRGRRAENPVHAPSTHFETGRSSARQCETVR</sequence>
<evidence type="ECO:0000313" key="5">
    <source>
        <dbReference type="Proteomes" id="UP000400924"/>
    </source>
</evidence>
<dbReference type="PANTHER" id="PTHR30349">
    <property type="entry name" value="PHAGE INTEGRASE-RELATED"/>
    <property type="match status" value="1"/>
</dbReference>
<comment type="caution">
    <text evidence="4">The sequence shown here is derived from an EMBL/GenBank/DDBJ whole genome shotgun (WGS) entry which is preliminary data.</text>
</comment>
<dbReference type="RefSeq" id="WP_322726571.1">
    <property type="nucleotide sequence ID" value="NZ_VJZC01000819.1"/>
</dbReference>
<protein>
    <submittedName>
        <fullName evidence="4">Tyrosine-type recombinase/integrase</fullName>
    </submittedName>
</protein>
<feature type="domain" description="Tyr recombinase" evidence="3">
    <location>
        <begin position="232"/>
        <end position="446"/>
    </location>
</feature>
<evidence type="ECO:0000313" key="4">
    <source>
        <dbReference type="EMBL" id="MPY64493.1"/>
    </source>
</evidence>
<dbReference type="GO" id="GO:0006310">
    <property type="term" value="P:DNA recombination"/>
    <property type="evidence" value="ECO:0007669"/>
    <property type="project" value="UniProtKB-KW"/>
</dbReference>
<evidence type="ECO:0000256" key="1">
    <source>
        <dbReference type="ARBA" id="ARBA00023172"/>
    </source>
</evidence>
<dbReference type="GO" id="GO:0003677">
    <property type="term" value="F:DNA binding"/>
    <property type="evidence" value="ECO:0007669"/>
    <property type="project" value="InterPro"/>
</dbReference>
<dbReference type="AlphaFoldDB" id="A0A5N8XYQ7"/>
<accession>A0A5N8XYQ7</accession>
<evidence type="ECO:0000256" key="2">
    <source>
        <dbReference type="SAM" id="MobiDB-lite"/>
    </source>
</evidence>
<name>A0A5N8XYQ7_9ACTN</name>
<keyword evidence="1" id="KW-0233">DNA recombination</keyword>
<dbReference type="SUPFAM" id="SSF56349">
    <property type="entry name" value="DNA breaking-rejoining enzymes"/>
    <property type="match status" value="1"/>
</dbReference>
<evidence type="ECO:0000259" key="3">
    <source>
        <dbReference type="PROSITE" id="PS51898"/>
    </source>
</evidence>
<dbReference type="Proteomes" id="UP000400924">
    <property type="component" value="Unassembled WGS sequence"/>
</dbReference>
<dbReference type="InterPro" id="IPR013762">
    <property type="entry name" value="Integrase-like_cat_sf"/>
</dbReference>
<keyword evidence="5" id="KW-1185">Reference proteome</keyword>
<organism evidence="4 5">
    <name type="scientific">Streptomyces spongiae</name>
    <dbReference type="NCBI Taxonomy" id="565072"/>
    <lineage>
        <taxon>Bacteria</taxon>
        <taxon>Bacillati</taxon>
        <taxon>Actinomycetota</taxon>
        <taxon>Actinomycetes</taxon>
        <taxon>Kitasatosporales</taxon>
        <taxon>Streptomycetaceae</taxon>
        <taxon>Streptomyces</taxon>
    </lineage>
</organism>
<dbReference type="InterPro" id="IPR050090">
    <property type="entry name" value="Tyrosine_recombinase_XerCD"/>
</dbReference>